<name>A0A133U7S1_9EURY</name>
<organism evidence="1 2">
    <name type="scientific">candidate division MSBL1 archaeon SCGC-AAA259D14</name>
    <dbReference type="NCBI Taxonomy" id="1698261"/>
    <lineage>
        <taxon>Archaea</taxon>
        <taxon>Methanobacteriati</taxon>
        <taxon>Methanobacteriota</taxon>
        <taxon>candidate division MSBL1</taxon>
    </lineage>
</organism>
<reference evidence="1 2" key="1">
    <citation type="journal article" date="2016" name="Sci. Rep.">
        <title>Metabolic traits of an uncultured archaeal lineage -MSBL1- from brine pools of the Red Sea.</title>
        <authorList>
            <person name="Mwirichia R."/>
            <person name="Alam I."/>
            <person name="Rashid M."/>
            <person name="Vinu M."/>
            <person name="Ba-Alawi W."/>
            <person name="Anthony Kamau A."/>
            <person name="Kamanda Ngugi D."/>
            <person name="Goker M."/>
            <person name="Klenk H.P."/>
            <person name="Bajic V."/>
            <person name="Stingl U."/>
        </authorList>
    </citation>
    <scope>NUCLEOTIDE SEQUENCE [LARGE SCALE GENOMIC DNA]</scope>
    <source>
        <strain evidence="1">SCGC-AAA259D14</strain>
    </source>
</reference>
<gene>
    <name evidence="1" type="ORF">AKJ62_01360</name>
</gene>
<dbReference type="EMBL" id="LHXL01000010">
    <property type="protein sequence ID" value="KXA90217.1"/>
    <property type="molecule type" value="Genomic_DNA"/>
</dbReference>
<proteinExistence type="predicted"/>
<comment type="caution">
    <text evidence="1">The sequence shown here is derived from an EMBL/GenBank/DDBJ whole genome shotgun (WGS) entry which is preliminary data.</text>
</comment>
<evidence type="ECO:0000313" key="2">
    <source>
        <dbReference type="Proteomes" id="UP000070589"/>
    </source>
</evidence>
<sequence length="146" mass="16830">MSVEPSEVARKLRYGWALPKRIGPWSLTELGNDLAEYTAEVEIGYSRRIAKVRMSRSVFRYNILIFPSYDKTWRITARIRGPRDRRNAAAGLIGLLEGMADVKDVRRVLQRIVELSASDFPTYRAGRYKSVGEFLETFHLNGKRHV</sequence>
<accession>A0A133U7S1</accession>
<dbReference type="Proteomes" id="UP000070589">
    <property type="component" value="Unassembled WGS sequence"/>
</dbReference>
<evidence type="ECO:0000313" key="1">
    <source>
        <dbReference type="EMBL" id="KXA90217.1"/>
    </source>
</evidence>
<dbReference type="AlphaFoldDB" id="A0A133U7S1"/>
<keyword evidence="2" id="KW-1185">Reference proteome</keyword>
<protein>
    <submittedName>
        <fullName evidence="1">Uncharacterized protein</fullName>
    </submittedName>
</protein>